<comment type="caution">
    <text evidence="2">The sequence shown here is derived from an EMBL/GenBank/DDBJ whole genome shotgun (WGS) entry which is preliminary data.</text>
</comment>
<evidence type="ECO:0000256" key="1">
    <source>
        <dbReference type="SAM" id="MobiDB-lite"/>
    </source>
</evidence>
<feature type="compositionally biased region" description="Basic residues" evidence="1">
    <location>
        <begin position="10"/>
        <end position="19"/>
    </location>
</feature>
<feature type="compositionally biased region" description="Basic residues" evidence="1">
    <location>
        <begin position="32"/>
        <end position="42"/>
    </location>
</feature>
<feature type="compositionally biased region" description="Polar residues" evidence="1">
    <location>
        <begin position="20"/>
        <end position="31"/>
    </location>
</feature>
<sequence length="157" mass="17334">MAPPSDVPTRKRGRPRKYTSTKAKQVSNVTQRRNRRQSARAVHRCDRHYSTIVPLSTDINEPPSTYFPPGELSIATEVEQILPSLSPDLGLWEPSMPEIPPIDNEVLLESTSDITNDPTLAISPDSEQEGTTEASPIRGITEIPVQATEPFEVPPPV</sequence>
<evidence type="ECO:0000313" key="2">
    <source>
        <dbReference type="EMBL" id="KAJ5264481.1"/>
    </source>
</evidence>
<dbReference type="Proteomes" id="UP001220256">
    <property type="component" value="Unassembled WGS sequence"/>
</dbReference>
<accession>A0ABQ8WCW4</accession>
<dbReference type="EMBL" id="JAPVEB010000004">
    <property type="protein sequence ID" value="KAJ5264481.1"/>
    <property type="molecule type" value="Genomic_DNA"/>
</dbReference>
<feature type="region of interest" description="Disordered" evidence="1">
    <location>
        <begin position="1"/>
        <end position="45"/>
    </location>
</feature>
<protein>
    <submittedName>
        <fullName evidence="2">Uncharacterized protein</fullName>
    </submittedName>
</protein>
<name>A0ABQ8WCW4_PENCH</name>
<dbReference type="InterPro" id="IPR017956">
    <property type="entry name" value="AT_hook_DNA-bd_motif"/>
</dbReference>
<evidence type="ECO:0000313" key="3">
    <source>
        <dbReference type="Proteomes" id="UP001220256"/>
    </source>
</evidence>
<feature type="region of interest" description="Disordered" evidence="1">
    <location>
        <begin position="115"/>
        <end position="157"/>
    </location>
</feature>
<dbReference type="Pfam" id="PF02178">
    <property type="entry name" value="AT_hook"/>
    <property type="match status" value="1"/>
</dbReference>
<organism evidence="2 3">
    <name type="scientific">Penicillium chrysogenum</name>
    <name type="common">Penicillium notatum</name>
    <dbReference type="NCBI Taxonomy" id="5076"/>
    <lineage>
        <taxon>Eukaryota</taxon>
        <taxon>Fungi</taxon>
        <taxon>Dikarya</taxon>
        <taxon>Ascomycota</taxon>
        <taxon>Pezizomycotina</taxon>
        <taxon>Eurotiomycetes</taxon>
        <taxon>Eurotiomycetidae</taxon>
        <taxon>Eurotiales</taxon>
        <taxon>Aspergillaceae</taxon>
        <taxon>Penicillium</taxon>
        <taxon>Penicillium chrysogenum species complex</taxon>
    </lineage>
</organism>
<proteinExistence type="predicted"/>
<gene>
    <name evidence="2" type="ORF">N7505_007274</name>
</gene>
<keyword evidence="3" id="KW-1185">Reference proteome</keyword>
<reference evidence="2 3" key="1">
    <citation type="journal article" date="2023" name="IMA Fungus">
        <title>Comparative genomic study of the Penicillium genus elucidates a diverse pangenome and 15 lateral gene transfer events.</title>
        <authorList>
            <person name="Petersen C."/>
            <person name="Sorensen T."/>
            <person name="Nielsen M.R."/>
            <person name="Sondergaard T.E."/>
            <person name="Sorensen J.L."/>
            <person name="Fitzpatrick D.A."/>
            <person name="Frisvad J.C."/>
            <person name="Nielsen K.L."/>
        </authorList>
    </citation>
    <scope>NUCLEOTIDE SEQUENCE [LARGE SCALE GENOMIC DNA]</scope>
    <source>
        <strain evidence="2 3">IBT 3361</strain>
    </source>
</reference>